<dbReference type="PANTHER" id="PTHR31973:SF189">
    <property type="entry name" value="TRANSPOSASE, MUDR, PLANT, MULE TRANSPOSASE DOMAIN PROTEIN-RELATED"/>
    <property type="match status" value="1"/>
</dbReference>
<dbReference type="Proteomes" id="UP001151760">
    <property type="component" value="Unassembled WGS sequence"/>
</dbReference>
<sequence length="198" mass="22321">MSSLFILDMTEFSFHSLKYVQGEMKEVNDTNFDEMCYEKLLQTMKRLAPHGCCKRVYYCKTGAKLSVGKKGNKDRVMPPKDRTGVTKGKQWVQDGWLEGCKKVIGLDGYFLKHTSRGELLTAMGRDANTQMYPIAWVVVRVENAEIGGLLDVVHNWLPEAEHRKSMDTSVTSATVNEESVVEKGKAVGAVDQPELKRK</sequence>
<gene>
    <name evidence="2" type="ORF">Tco_0839453</name>
</gene>
<evidence type="ECO:0000313" key="2">
    <source>
        <dbReference type="EMBL" id="GJT04991.1"/>
    </source>
</evidence>
<comment type="caution">
    <text evidence="2">The sequence shown here is derived from an EMBL/GenBank/DDBJ whole genome shotgun (WGS) entry which is preliminary data.</text>
</comment>
<dbReference type="EMBL" id="BQNB010012551">
    <property type="protein sequence ID" value="GJT04991.1"/>
    <property type="molecule type" value="Genomic_DNA"/>
</dbReference>
<reference evidence="2" key="2">
    <citation type="submission" date="2022-01" db="EMBL/GenBank/DDBJ databases">
        <authorList>
            <person name="Yamashiro T."/>
            <person name="Shiraishi A."/>
            <person name="Satake H."/>
            <person name="Nakayama K."/>
        </authorList>
    </citation>
    <scope>NUCLEOTIDE SEQUENCE</scope>
</reference>
<dbReference type="PANTHER" id="PTHR31973">
    <property type="entry name" value="POLYPROTEIN, PUTATIVE-RELATED"/>
    <property type="match status" value="1"/>
</dbReference>
<name>A0ABQ5ARS3_9ASTR</name>
<evidence type="ECO:0000256" key="1">
    <source>
        <dbReference type="SAM" id="MobiDB-lite"/>
    </source>
</evidence>
<evidence type="ECO:0000313" key="3">
    <source>
        <dbReference type="Proteomes" id="UP001151760"/>
    </source>
</evidence>
<keyword evidence="3" id="KW-1185">Reference proteome</keyword>
<proteinExistence type="predicted"/>
<feature type="region of interest" description="Disordered" evidence="1">
    <location>
        <begin position="163"/>
        <end position="198"/>
    </location>
</feature>
<organism evidence="2 3">
    <name type="scientific">Tanacetum coccineum</name>
    <dbReference type="NCBI Taxonomy" id="301880"/>
    <lineage>
        <taxon>Eukaryota</taxon>
        <taxon>Viridiplantae</taxon>
        <taxon>Streptophyta</taxon>
        <taxon>Embryophyta</taxon>
        <taxon>Tracheophyta</taxon>
        <taxon>Spermatophyta</taxon>
        <taxon>Magnoliopsida</taxon>
        <taxon>eudicotyledons</taxon>
        <taxon>Gunneridae</taxon>
        <taxon>Pentapetalae</taxon>
        <taxon>asterids</taxon>
        <taxon>campanulids</taxon>
        <taxon>Asterales</taxon>
        <taxon>Asteraceae</taxon>
        <taxon>Asteroideae</taxon>
        <taxon>Anthemideae</taxon>
        <taxon>Anthemidinae</taxon>
        <taxon>Tanacetum</taxon>
    </lineage>
</organism>
<accession>A0ABQ5ARS3</accession>
<feature type="compositionally biased region" description="Polar residues" evidence="1">
    <location>
        <begin position="167"/>
        <end position="177"/>
    </location>
</feature>
<reference evidence="2" key="1">
    <citation type="journal article" date="2022" name="Int. J. Mol. Sci.">
        <title>Draft Genome of Tanacetum Coccineum: Genomic Comparison of Closely Related Tanacetum-Family Plants.</title>
        <authorList>
            <person name="Yamashiro T."/>
            <person name="Shiraishi A."/>
            <person name="Nakayama K."/>
            <person name="Satake H."/>
        </authorList>
    </citation>
    <scope>NUCLEOTIDE SEQUENCE</scope>
</reference>
<protein>
    <submittedName>
        <fullName evidence="2">Uncharacterized protein</fullName>
    </submittedName>
</protein>